<dbReference type="RefSeq" id="WP_073494220.1">
    <property type="nucleotide sequence ID" value="NZ_MPOH02000008.1"/>
</dbReference>
<dbReference type="AlphaFoldDB" id="A0A1V6MWS7"/>
<evidence type="ECO:0000313" key="1">
    <source>
        <dbReference type="EMBL" id="OQD56756.1"/>
    </source>
</evidence>
<dbReference type="OrthoDB" id="4239732at2"/>
<comment type="caution">
    <text evidence="1">The sequence shown here is derived from an EMBL/GenBank/DDBJ whole genome shotgun (WGS) entry which is preliminary data.</text>
</comment>
<dbReference type="Proteomes" id="UP000184286">
    <property type="component" value="Unassembled WGS sequence"/>
</dbReference>
<reference evidence="2" key="1">
    <citation type="submission" date="2016-11" db="EMBL/GenBank/DDBJ databases">
        <authorList>
            <person name="Schniete J.K."/>
            <person name="Salih T."/>
            <person name="Algora Gallardo L."/>
            <person name="Martinez Fernandez S."/>
            <person name="Herron P.R."/>
        </authorList>
    </citation>
    <scope>NUCLEOTIDE SEQUENCE [LARGE SCALE GENOMIC DNA]</scope>
    <source>
        <strain evidence="2">DSM 41896</strain>
    </source>
</reference>
<accession>A0A1V6MWS7</accession>
<evidence type="ECO:0000313" key="2">
    <source>
        <dbReference type="Proteomes" id="UP000184286"/>
    </source>
</evidence>
<reference evidence="1 2" key="2">
    <citation type="submission" date="2017-02" db="EMBL/GenBank/DDBJ databases">
        <title>Draft genome sequence of Streptomyces phaeoluteigriseus type strain DSM41896.</title>
        <authorList>
            <person name="Salih T.S."/>
            <person name="Algora Gallardo L."/>
            <person name="Melo Santos T."/>
            <person name="Filgueira Martinez S."/>
            <person name="Herron P.R."/>
        </authorList>
    </citation>
    <scope>NUCLEOTIDE SEQUENCE [LARGE SCALE GENOMIC DNA]</scope>
    <source>
        <strain evidence="1 2">DSM 41896</strain>
    </source>
</reference>
<gene>
    <name evidence="1" type="ORF">BM536_007200</name>
</gene>
<sequence>MAFNIGNQQGGVVNNVAGNQAVHGDQSAVFTAGGQEVRGLVRELRASIERTALPPAIEPEVRAELDSLDEEVARPEPDREAVAGRLGRITRLLSSAGALATASTGLIGPLGALAGWLGALGQPILRAIAG</sequence>
<organism evidence="1 2">
    <name type="scientific">Streptomyces phaeoluteigriseus</name>
    <dbReference type="NCBI Taxonomy" id="114686"/>
    <lineage>
        <taxon>Bacteria</taxon>
        <taxon>Bacillati</taxon>
        <taxon>Actinomycetota</taxon>
        <taxon>Actinomycetes</taxon>
        <taxon>Kitasatosporales</taxon>
        <taxon>Streptomycetaceae</taxon>
        <taxon>Streptomyces</taxon>
        <taxon>Streptomyces aurantiacus group</taxon>
    </lineage>
</organism>
<protein>
    <submittedName>
        <fullName evidence="1">Uncharacterized protein</fullName>
    </submittedName>
</protein>
<proteinExistence type="predicted"/>
<name>A0A1V6MWS7_9ACTN</name>
<dbReference type="EMBL" id="MPOH02000008">
    <property type="protein sequence ID" value="OQD56756.1"/>
    <property type="molecule type" value="Genomic_DNA"/>
</dbReference>